<feature type="transmembrane region" description="Helical" evidence="1">
    <location>
        <begin position="46"/>
        <end position="66"/>
    </location>
</feature>
<keyword evidence="1" id="KW-1133">Transmembrane helix</keyword>
<keyword evidence="3" id="KW-1185">Reference proteome</keyword>
<evidence type="ECO:0000256" key="1">
    <source>
        <dbReference type="SAM" id="Phobius"/>
    </source>
</evidence>
<protein>
    <recommendedName>
        <fullName evidence="4">Zinc-ribbon domain-containing protein</fullName>
    </recommendedName>
</protein>
<dbReference type="InParanoid" id="M1YNB0"/>
<evidence type="ECO:0000313" key="3">
    <source>
        <dbReference type="Proteomes" id="UP000011704"/>
    </source>
</evidence>
<comment type="caution">
    <text evidence="2">The sequence shown here is derived from an EMBL/GenBank/DDBJ whole genome shotgun (WGS) entry which is preliminary data.</text>
</comment>
<sequence>MTKEGNVTFIQCHQCQKEFEDGFQICPYCGAPYGASGAHYPRVPNWMFGAILVLFAVLASILFYSLMTF</sequence>
<evidence type="ECO:0000313" key="2">
    <source>
        <dbReference type="EMBL" id="CCQ91999.1"/>
    </source>
</evidence>
<dbReference type="EMBL" id="CAQJ01000101">
    <property type="protein sequence ID" value="CCQ91999.1"/>
    <property type="molecule type" value="Genomic_DNA"/>
</dbReference>
<name>M1YNB0_NITG3</name>
<dbReference type="STRING" id="1266370.NITGR_910048"/>
<dbReference type="HOGENOM" id="CLU_2771685_0_0_0"/>
<evidence type="ECO:0008006" key="4">
    <source>
        <dbReference type="Google" id="ProtNLM"/>
    </source>
</evidence>
<accession>M1YNB0</accession>
<gene>
    <name evidence="2" type="ORF">NITGR_910048</name>
</gene>
<dbReference type="Proteomes" id="UP000011704">
    <property type="component" value="Unassembled WGS sequence"/>
</dbReference>
<dbReference type="AlphaFoldDB" id="M1YNB0"/>
<reference evidence="2 3" key="1">
    <citation type="journal article" date="2013" name="Front. Microbiol.">
        <title>The genome of Nitrospina gracilis illuminates the metabolism and evolution of the major marine nitrite oxidizer.</title>
        <authorList>
            <person name="Luecker S."/>
            <person name="Nowka B."/>
            <person name="Rattei T."/>
            <person name="Spieck E."/>
            <person name="and Daims H."/>
        </authorList>
    </citation>
    <scope>NUCLEOTIDE SEQUENCE [LARGE SCALE GENOMIC DNA]</scope>
    <source>
        <strain evidence="2 3">3/211</strain>
    </source>
</reference>
<keyword evidence="1" id="KW-0472">Membrane</keyword>
<keyword evidence="1" id="KW-0812">Transmembrane</keyword>
<proteinExistence type="predicted"/>
<organism evidence="2 3">
    <name type="scientific">Nitrospina gracilis (strain 3/211)</name>
    <dbReference type="NCBI Taxonomy" id="1266370"/>
    <lineage>
        <taxon>Bacteria</taxon>
        <taxon>Pseudomonadati</taxon>
        <taxon>Nitrospinota/Tectimicrobiota group</taxon>
        <taxon>Nitrospinota</taxon>
        <taxon>Nitrospinia</taxon>
        <taxon>Nitrospinales</taxon>
        <taxon>Nitrospinaceae</taxon>
        <taxon>Nitrospina</taxon>
    </lineage>
</organism>